<evidence type="ECO:0000256" key="9">
    <source>
        <dbReference type="ARBA" id="ARBA00023242"/>
    </source>
</evidence>
<feature type="transmembrane region" description="Helical" evidence="11">
    <location>
        <begin position="242"/>
        <end position="261"/>
    </location>
</feature>
<keyword evidence="9" id="KW-0539">Nucleus</keyword>
<evidence type="ECO:0000259" key="13">
    <source>
        <dbReference type="PROSITE" id="PS50850"/>
    </source>
</evidence>
<evidence type="ECO:0000259" key="12">
    <source>
        <dbReference type="PROSITE" id="PS50250"/>
    </source>
</evidence>
<dbReference type="PROSITE" id="PS50250">
    <property type="entry name" value="PCI"/>
    <property type="match status" value="1"/>
</dbReference>
<dbReference type="OrthoDB" id="194139at2759"/>
<feature type="transmembrane region" description="Helical" evidence="11">
    <location>
        <begin position="315"/>
        <end position="335"/>
    </location>
</feature>
<dbReference type="CDD" id="cd06174">
    <property type="entry name" value="MFS"/>
    <property type="match status" value="1"/>
</dbReference>
<dbReference type="SUPFAM" id="SSF103473">
    <property type="entry name" value="MFS general substrate transporter"/>
    <property type="match status" value="1"/>
</dbReference>
<evidence type="ECO:0000256" key="2">
    <source>
        <dbReference type="ARBA" id="ARBA00004141"/>
    </source>
</evidence>
<evidence type="ECO:0000256" key="8">
    <source>
        <dbReference type="ARBA" id="ARBA00022790"/>
    </source>
</evidence>
<feature type="transmembrane region" description="Helical" evidence="11">
    <location>
        <begin position="213"/>
        <end position="236"/>
    </location>
</feature>
<protein>
    <recommendedName>
        <fullName evidence="6">COP9 signalosome complex subunit 2</fullName>
    </recommendedName>
</protein>
<feature type="transmembrane region" description="Helical" evidence="11">
    <location>
        <begin position="146"/>
        <end position="168"/>
    </location>
</feature>
<dbReference type="PROSITE" id="PS50850">
    <property type="entry name" value="MFS"/>
    <property type="match status" value="1"/>
</dbReference>
<dbReference type="PANTHER" id="PTHR10678">
    <property type="entry name" value="26S PROTEASOME NON-ATPASE REGULATORY SUBUNIT 11/COP9 SIGNALOSOME COMPLEX SUBUNIT 2"/>
    <property type="match status" value="1"/>
</dbReference>
<feature type="domain" description="Major facilitator superfamily (MFS) profile" evidence="13">
    <location>
        <begin position="54"/>
        <end position="515"/>
    </location>
</feature>
<feature type="transmembrane region" description="Helical" evidence="11">
    <location>
        <begin position="485"/>
        <end position="510"/>
    </location>
</feature>
<dbReference type="InterPro" id="IPR000717">
    <property type="entry name" value="PCI_dom"/>
</dbReference>
<dbReference type="VEuPathDB" id="FungiDB:CCM_05699"/>
<sequence length="1001" mass="112330">MSGCSADDEAGDDRAPRDRRIRDLGELQETENTPLLPTDRPAQLVPEPSLRLLVSLIGGLCLTLVAVSQRLFGPALQEIMEDVICRNVYRDHQLNALSPPDSRCKENDVQKVLSMVSAVDVSAEMIVPIMVQIPFGIIADKYGRRIVIFASLFGCFLKIAWTILVLSLPDKLNIWAILWGNLAYFLGGGGSMAGAMCYTLFSDVTPAAERTMVFYQLNAVLRIVNVAATPLAAFLLGVNPWIALYIGIGLLGIGTVCTLLLPETLDLRKVADQRRLPRERADEFAPQPISKVSAKSAIQRALASARSDFAHIWRFLLGSQGIMLLMVCNALVYPLKLVFDSDLLQYMTKRYHWSWSTATYIVSIENFFALGVLMIVLPTTAWALDRRGRSPLQRDLFIARVSAIFAFLGTILIAFAPVGWLCLLALIIYSFATGFSPLFRSILSIIVEPHTIGALNTVIATTESIVGLVSAPTLAWLLNRGMDIGGVWIGLPFMFTALLTALSALGIFLFKLPTVIHNMSDDEDFMQESDEEQYDFEYEEDEDDESGDVDIENKYYNAKQLKLSNPEEAVDEFLAIPELEPEKSEWGFKGLKQAIKLEFKLGRYSEAANHFEELLTYVKSAVTRNYSEKSINNMLDYIEKGADGNDAVQSMEKFYSLTLQSFQSTNNERLWLKTNIKLVKLLLDRKEYATVSKKLRDLHKACQKEDGTDDPSKGTYSLEIYALEIQMLAETKNNKQLKALYQRALKVKSAVPHPRIMGIIRECGGKMHMSEENWKEAQGDFFESFRNYDEAGSLQRIQVLKYLLLTTMLMKSDINPFDSQETKPYKSDPRISAMTELVDSYQRDDVHGYEKVLQNNQDILADPFIAENIDEVTRNMRTKGVLKLIAPYTRMKLECIAKQLKISEPEVQDILGFLIVDGKINGHIDQRDGILEITSVADAERVKAMSQLTKSISDLFGAVFQDGDGFRSADQTTINEGPMYDGDVMGRGRRYGLRTKTGFQL</sequence>
<dbReference type="Pfam" id="PF01399">
    <property type="entry name" value="PCI"/>
    <property type="match status" value="1"/>
</dbReference>
<keyword evidence="11" id="KW-1133">Transmembrane helix</keyword>
<evidence type="ECO:0000256" key="3">
    <source>
        <dbReference type="ARBA" id="ARBA00004496"/>
    </source>
</evidence>
<organism evidence="14 15">
    <name type="scientific">Cordyceps militaris</name>
    <name type="common">Caterpillar fungus</name>
    <name type="synonym">Clavaria militaris</name>
    <dbReference type="NCBI Taxonomy" id="73501"/>
    <lineage>
        <taxon>Eukaryota</taxon>
        <taxon>Fungi</taxon>
        <taxon>Dikarya</taxon>
        <taxon>Ascomycota</taxon>
        <taxon>Pezizomycotina</taxon>
        <taxon>Sordariomycetes</taxon>
        <taxon>Hypocreomycetidae</taxon>
        <taxon>Hypocreales</taxon>
        <taxon>Cordycipitaceae</taxon>
        <taxon>Cordyceps</taxon>
    </lineage>
</organism>
<dbReference type="Proteomes" id="UP000323067">
    <property type="component" value="Chromosome iv"/>
</dbReference>
<dbReference type="VEuPathDB" id="FungiDB:CCM_05700"/>
<feature type="compositionally biased region" description="Basic and acidic residues" evidence="10">
    <location>
        <begin position="12"/>
        <end position="25"/>
    </location>
</feature>
<dbReference type="Gene3D" id="1.20.1250.20">
    <property type="entry name" value="MFS general substrate transporter like domains"/>
    <property type="match status" value="1"/>
</dbReference>
<dbReference type="VEuPathDB" id="FungiDB:A9K55_003079"/>
<accession>A0A2H4S879</accession>
<comment type="similarity">
    <text evidence="4">Belongs to the CSN2 family.</text>
</comment>
<evidence type="ECO:0000256" key="10">
    <source>
        <dbReference type="SAM" id="MobiDB-lite"/>
    </source>
</evidence>
<dbReference type="EMBL" id="CP023322">
    <property type="protein sequence ID" value="ATY59310.1"/>
    <property type="molecule type" value="Genomic_DNA"/>
</dbReference>
<keyword evidence="8" id="KW-0736">Signalosome</keyword>
<dbReference type="SMART" id="SM00753">
    <property type="entry name" value="PAM"/>
    <property type="match status" value="1"/>
</dbReference>
<evidence type="ECO:0000256" key="11">
    <source>
        <dbReference type="SAM" id="Phobius"/>
    </source>
</evidence>
<gene>
    <name evidence="14" type="ORF">A9K55_003079</name>
</gene>
<dbReference type="FunFam" id="1.25.40.570:FF:000006">
    <property type="entry name" value="COP9 signalosome complex subunit 2"/>
    <property type="match status" value="1"/>
</dbReference>
<keyword evidence="7" id="KW-0963">Cytoplasm</keyword>
<evidence type="ECO:0000313" key="14">
    <source>
        <dbReference type="EMBL" id="ATY59310.1"/>
    </source>
</evidence>
<dbReference type="GO" id="GO:0008180">
    <property type="term" value="C:COP9 signalosome"/>
    <property type="evidence" value="ECO:0007669"/>
    <property type="project" value="UniProtKB-KW"/>
</dbReference>
<evidence type="ECO:0000313" key="15">
    <source>
        <dbReference type="Proteomes" id="UP000323067"/>
    </source>
</evidence>
<feature type="region of interest" description="Disordered" evidence="10">
    <location>
        <begin position="1"/>
        <end position="41"/>
    </location>
</feature>
<feature type="transmembrane region" description="Helical" evidence="11">
    <location>
        <begin position="355"/>
        <end position="384"/>
    </location>
</feature>
<feature type="compositionally biased region" description="Acidic residues" evidence="10">
    <location>
        <begin position="1"/>
        <end position="11"/>
    </location>
</feature>
<proteinExistence type="inferred from homology"/>
<dbReference type="Gene3D" id="1.25.40.570">
    <property type="match status" value="1"/>
</dbReference>
<dbReference type="SUPFAM" id="SSF46785">
    <property type="entry name" value="Winged helix' DNA-binding domain"/>
    <property type="match status" value="1"/>
</dbReference>
<dbReference type="Pfam" id="PF07690">
    <property type="entry name" value="MFS_1"/>
    <property type="match status" value="1"/>
</dbReference>
<dbReference type="InterPro" id="IPR036259">
    <property type="entry name" value="MFS_trans_sf"/>
</dbReference>
<reference evidence="14 15" key="1">
    <citation type="journal article" date="2017" name="BMC Genomics">
        <title>Chromosome level assembly and secondary metabolite potential of the parasitic fungus Cordyceps militaris.</title>
        <authorList>
            <person name="Kramer G.J."/>
            <person name="Nodwell J.R."/>
        </authorList>
    </citation>
    <scope>NUCLEOTIDE SEQUENCE [LARGE SCALE GENOMIC DNA]</scope>
    <source>
        <strain evidence="14 15">ATCC 34164</strain>
    </source>
</reference>
<dbReference type="InterPro" id="IPR020846">
    <property type="entry name" value="MFS_dom"/>
</dbReference>
<feature type="domain" description="PCI" evidence="12">
    <location>
        <begin position="770"/>
        <end position="938"/>
    </location>
</feature>
<dbReference type="GO" id="GO:0005737">
    <property type="term" value="C:cytoplasm"/>
    <property type="evidence" value="ECO:0007669"/>
    <property type="project" value="UniProtKB-SubCell"/>
</dbReference>
<comment type="subcellular location">
    <subcellularLocation>
        <location evidence="3">Cytoplasm</location>
    </subcellularLocation>
    <subcellularLocation>
        <location evidence="2">Membrane</location>
        <topology evidence="2">Multi-pass membrane protein</topology>
    </subcellularLocation>
    <subcellularLocation>
        <location evidence="1">Nucleus</location>
    </subcellularLocation>
</comment>
<comment type="subunit">
    <text evidence="5">Component of the COP9 signalosome (CSN) complex.</text>
</comment>
<dbReference type="AlphaFoldDB" id="A0A2H4S879"/>
<dbReference type="InterPro" id="IPR011701">
    <property type="entry name" value="MFS"/>
</dbReference>
<evidence type="ECO:0000256" key="5">
    <source>
        <dbReference type="ARBA" id="ARBA00011098"/>
    </source>
</evidence>
<feature type="transmembrane region" description="Helical" evidence="11">
    <location>
        <begin position="405"/>
        <end position="432"/>
    </location>
</feature>
<keyword evidence="11" id="KW-0472">Membrane</keyword>
<dbReference type="GO" id="GO:0022857">
    <property type="term" value="F:transmembrane transporter activity"/>
    <property type="evidence" value="ECO:0007669"/>
    <property type="project" value="InterPro"/>
</dbReference>
<evidence type="ECO:0000256" key="7">
    <source>
        <dbReference type="ARBA" id="ARBA00022490"/>
    </source>
</evidence>
<dbReference type="InterPro" id="IPR050871">
    <property type="entry name" value="26S_Proteasome/COP9_Components"/>
</dbReference>
<evidence type="ECO:0000256" key="6">
    <source>
        <dbReference type="ARBA" id="ARBA00014879"/>
    </source>
</evidence>
<evidence type="ECO:0000256" key="4">
    <source>
        <dbReference type="ARBA" id="ARBA00009318"/>
    </source>
</evidence>
<feature type="transmembrane region" description="Helical" evidence="11">
    <location>
        <begin position="452"/>
        <end position="478"/>
    </location>
</feature>
<name>A0A2H4S879_CORMI</name>
<dbReference type="InterPro" id="IPR036390">
    <property type="entry name" value="WH_DNA-bd_sf"/>
</dbReference>
<feature type="transmembrane region" description="Helical" evidence="11">
    <location>
        <begin position="174"/>
        <end position="201"/>
    </location>
</feature>
<dbReference type="GO" id="GO:0016020">
    <property type="term" value="C:membrane"/>
    <property type="evidence" value="ECO:0007669"/>
    <property type="project" value="UniProtKB-SubCell"/>
</dbReference>
<keyword evidence="11" id="KW-0812">Transmembrane</keyword>
<dbReference type="SMART" id="SM00088">
    <property type="entry name" value="PINT"/>
    <property type="match status" value="1"/>
</dbReference>
<evidence type="ECO:0000256" key="1">
    <source>
        <dbReference type="ARBA" id="ARBA00004123"/>
    </source>
</evidence>